<dbReference type="GO" id="GO:0047952">
    <property type="term" value="F:glycerol-3-phosphate dehydrogenase [NAD(P)+] activity"/>
    <property type="evidence" value="ECO:0007669"/>
    <property type="project" value="TreeGrafter"/>
</dbReference>
<dbReference type="PANTHER" id="PTHR11728:SF1">
    <property type="entry name" value="GLYCEROL-3-PHOSPHATE DEHYDROGENASE [NAD(+)] 2, CHLOROPLASTIC"/>
    <property type="match status" value="1"/>
</dbReference>
<dbReference type="GO" id="GO:0005975">
    <property type="term" value="P:carbohydrate metabolic process"/>
    <property type="evidence" value="ECO:0007669"/>
    <property type="project" value="InterPro"/>
</dbReference>
<dbReference type="GO" id="GO:0051287">
    <property type="term" value="F:NAD binding"/>
    <property type="evidence" value="ECO:0007669"/>
    <property type="project" value="InterPro"/>
</dbReference>
<evidence type="ECO:0008006" key="7">
    <source>
        <dbReference type="Google" id="ProtNLM"/>
    </source>
</evidence>
<dbReference type="InterPro" id="IPR036291">
    <property type="entry name" value="NAD(P)-bd_dom_sf"/>
</dbReference>
<sequence>MDQKIAVLGAGSWGTAMAIHLGRIGHKVHLWARSKSLVETLLRDRINDAYLPEIVLPANVNPMDSLKEALSEADCVVVAVPSHGLRSVVEQAAEFLAPRTTIVSATKGLEPKTMLRMSEVIEQEVNPSSAIAVLSGPSFALEVAHELPTAVLVASSRTDMRDLIQQQFRSRYFRLYGSDDVIGVEIGGALKNTIAIAAGVVEGLGLGQNALAGLITRGLVEVSRLAYALGARRETLSGLSGLGDLVLTCTGKLSRNRRVGFELGKGKSLDEIVTGMSMVAEGIRTTDAALSLGACQGVELPITSKMSEVLAGRIEPRAAVEALMLRRQRIESEPD</sequence>
<dbReference type="NCBIfam" id="NF000940">
    <property type="entry name" value="PRK00094.1-2"/>
    <property type="match status" value="1"/>
</dbReference>
<dbReference type="SUPFAM" id="SSF51735">
    <property type="entry name" value="NAD(P)-binding Rossmann-fold domains"/>
    <property type="match status" value="1"/>
</dbReference>
<keyword evidence="3" id="KW-0520">NAD</keyword>
<name>A0A381TFT5_9ZZZZ</name>
<dbReference type="InterPro" id="IPR006168">
    <property type="entry name" value="G3P_DH_NAD-dep"/>
</dbReference>
<evidence type="ECO:0000259" key="4">
    <source>
        <dbReference type="Pfam" id="PF01210"/>
    </source>
</evidence>
<dbReference type="Gene3D" id="3.40.50.720">
    <property type="entry name" value="NAD(P)-binding Rossmann-like Domain"/>
    <property type="match status" value="1"/>
</dbReference>
<dbReference type="InterPro" id="IPR011128">
    <property type="entry name" value="G3P_DH_NAD-dep_N"/>
</dbReference>
<accession>A0A381TFT5</accession>
<dbReference type="NCBIfam" id="NF000942">
    <property type="entry name" value="PRK00094.1-4"/>
    <property type="match status" value="1"/>
</dbReference>
<dbReference type="InterPro" id="IPR008927">
    <property type="entry name" value="6-PGluconate_DH-like_C_sf"/>
</dbReference>
<evidence type="ECO:0000313" key="6">
    <source>
        <dbReference type="EMBL" id="SVA12793.1"/>
    </source>
</evidence>
<dbReference type="PANTHER" id="PTHR11728">
    <property type="entry name" value="GLYCEROL-3-PHOSPHATE DEHYDROGENASE"/>
    <property type="match status" value="1"/>
</dbReference>
<dbReference type="HAMAP" id="MF_00394">
    <property type="entry name" value="NAD_Glyc3P_dehydrog"/>
    <property type="match status" value="1"/>
</dbReference>
<dbReference type="InterPro" id="IPR013328">
    <property type="entry name" value="6PGD_dom2"/>
</dbReference>
<reference evidence="6" key="1">
    <citation type="submission" date="2018-05" db="EMBL/GenBank/DDBJ databases">
        <authorList>
            <person name="Lanie J.A."/>
            <person name="Ng W.-L."/>
            <person name="Kazmierczak K.M."/>
            <person name="Andrzejewski T.M."/>
            <person name="Davidsen T.M."/>
            <person name="Wayne K.J."/>
            <person name="Tettelin H."/>
            <person name="Glass J.I."/>
            <person name="Rusch D."/>
            <person name="Podicherti R."/>
            <person name="Tsui H.-C.T."/>
            <person name="Winkler M.E."/>
        </authorList>
    </citation>
    <scope>NUCLEOTIDE SEQUENCE</scope>
</reference>
<dbReference type="PIRSF" id="PIRSF000114">
    <property type="entry name" value="Glycerol-3-P_dh"/>
    <property type="match status" value="1"/>
</dbReference>
<dbReference type="FunFam" id="1.10.1040.10:FF:000001">
    <property type="entry name" value="Glycerol-3-phosphate dehydrogenase [NAD(P)+]"/>
    <property type="match status" value="1"/>
</dbReference>
<dbReference type="InterPro" id="IPR006109">
    <property type="entry name" value="G3P_DH_NAD-dep_C"/>
</dbReference>
<dbReference type="SUPFAM" id="SSF48179">
    <property type="entry name" value="6-phosphogluconate dehydrogenase C-terminal domain-like"/>
    <property type="match status" value="1"/>
</dbReference>
<comment type="similarity">
    <text evidence="1">Belongs to the NAD-dependent glycerol-3-phosphate dehydrogenase family.</text>
</comment>
<feature type="domain" description="Glycerol-3-phosphate dehydrogenase NAD-dependent N-terminal" evidence="4">
    <location>
        <begin position="4"/>
        <end position="159"/>
    </location>
</feature>
<dbReference type="Gene3D" id="1.10.1040.10">
    <property type="entry name" value="N-(1-d-carboxylethyl)-l-norvaline Dehydrogenase, domain 2"/>
    <property type="match status" value="1"/>
</dbReference>
<dbReference type="EMBL" id="UINC01004230">
    <property type="protein sequence ID" value="SVA12793.1"/>
    <property type="molecule type" value="Genomic_DNA"/>
</dbReference>
<evidence type="ECO:0000256" key="3">
    <source>
        <dbReference type="ARBA" id="ARBA00023027"/>
    </source>
</evidence>
<gene>
    <name evidence="6" type="ORF">METZ01_LOCUS65647</name>
</gene>
<dbReference type="FunFam" id="3.40.50.720:FF:000019">
    <property type="entry name" value="Glycerol-3-phosphate dehydrogenase [NAD(P)+]"/>
    <property type="match status" value="1"/>
</dbReference>
<organism evidence="6">
    <name type="scientific">marine metagenome</name>
    <dbReference type="NCBI Taxonomy" id="408172"/>
    <lineage>
        <taxon>unclassified sequences</taxon>
        <taxon>metagenomes</taxon>
        <taxon>ecological metagenomes</taxon>
    </lineage>
</organism>
<evidence type="ECO:0000259" key="5">
    <source>
        <dbReference type="Pfam" id="PF07479"/>
    </source>
</evidence>
<dbReference type="PRINTS" id="PR00077">
    <property type="entry name" value="GPDHDRGNASE"/>
</dbReference>
<dbReference type="GO" id="GO:0046168">
    <property type="term" value="P:glycerol-3-phosphate catabolic process"/>
    <property type="evidence" value="ECO:0007669"/>
    <property type="project" value="InterPro"/>
</dbReference>
<proteinExistence type="inferred from homology"/>
<dbReference type="AlphaFoldDB" id="A0A381TFT5"/>
<protein>
    <recommendedName>
        <fullName evidence="7">Glycerol-3-phosphate dehydrogenase NAD-dependent N-terminal domain-containing protein</fullName>
    </recommendedName>
</protein>
<dbReference type="Pfam" id="PF01210">
    <property type="entry name" value="NAD_Gly3P_dh_N"/>
    <property type="match status" value="1"/>
</dbReference>
<evidence type="ECO:0000256" key="1">
    <source>
        <dbReference type="ARBA" id="ARBA00011009"/>
    </source>
</evidence>
<keyword evidence="2" id="KW-0560">Oxidoreductase</keyword>
<evidence type="ECO:0000256" key="2">
    <source>
        <dbReference type="ARBA" id="ARBA00023002"/>
    </source>
</evidence>
<feature type="domain" description="Glycerol-3-phosphate dehydrogenase NAD-dependent C-terminal" evidence="5">
    <location>
        <begin position="180"/>
        <end position="321"/>
    </location>
</feature>
<dbReference type="GO" id="GO:0005829">
    <property type="term" value="C:cytosol"/>
    <property type="evidence" value="ECO:0007669"/>
    <property type="project" value="TreeGrafter"/>
</dbReference>
<dbReference type="Pfam" id="PF07479">
    <property type="entry name" value="NAD_Gly3P_dh_C"/>
    <property type="match status" value="1"/>
</dbReference>